<feature type="chain" id="PRO_5032584940" description="Glycoside hydrolase family 5 domain-containing protein" evidence="4">
    <location>
        <begin position="26"/>
        <end position="376"/>
    </location>
</feature>
<keyword evidence="2 3" id="KW-0326">Glycosidase</keyword>
<dbReference type="Pfam" id="PF00150">
    <property type="entry name" value="Cellulase"/>
    <property type="match status" value="1"/>
</dbReference>
<evidence type="ECO:0000256" key="3">
    <source>
        <dbReference type="RuleBase" id="RU361153"/>
    </source>
</evidence>
<dbReference type="InterPro" id="IPR018087">
    <property type="entry name" value="Glyco_hydro_5_CS"/>
</dbReference>
<evidence type="ECO:0000313" key="7">
    <source>
        <dbReference type="Proteomes" id="UP000582837"/>
    </source>
</evidence>
<dbReference type="GO" id="GO:0000272">
    <property type="term" value="P:polysaccharide catabolic process"/>
    <property type="evidence" value="ECO:0007669"/>
    <property type="project" value="InterPro"/>
</dbReference>
<comment type="similarity">
    <text evidence="3">Belongs to the glycosyl hydrolase 5 (cellulase A) family.</text>
</comment>
<evidence type="ECO:0000256" key="4">
    <source>
        <dbReference type="SAM" id="SignalP"/>
    </source>
</evidence>
<feature type="domain" description="Glycoside hydrolase family 5" evidence="5">
    <location>
        <begin position="171"/>
        <end position="322"/>
    </location>
</feature>
<reference evidence="6 7" key="1">
    <citation type="submission" date="2020-08" db="EMBL/GenBank/DDBJ databases">
        <title>Genomic Encyclopedia of Type Strains, Phase IV (KMG-IV): sequencing the most valuable type-strain genomes for metagenomic binning, comparative biology and taxonomic classification.</title>
        <authorList>
            <person name="Goeker M."/>
        </authorList>
    </citation>
    <scope>NUCLEOTIDE SEQUENCE [LARGE SCALE GENOMIC DNA]</scope>
    <source>
        <strain evidence="6 7">DSM 29007</strain>
    </source>
</reference>
<dbReference type="RefSeq" id="WP_170033766.1">
    <property type="nucleotide sequence ID" value="NZ_JABDTL010000001.1"/>
</dbReference>
<dbReference type="InterPro" id="IPR001547">
    <property type="entry name" value="Glyco_hydro_5"/>
</dbReference>
<keyword evidence="4" id="KW-0732">Signal</keyword>
<dbReference type="AlphaFoldDB" id="A0A841GZB6"/>
<dbReference type="Proteomes" id="UP000582837">
    <property type="component" value="Unassembled WGS sequence"/>
</dbReference>
<evidence type="ECO:0000313" key="6">
    <source>
        <dbReference type="EMBL" id="MBB6071141.1"/>
    </source>
</evidence>
<accession>A0A841GZB6</accession>
<dbReference type="InterPro" id="IPR017853">
    <property type="entry name" value="GH"/>
</dbReference>
<evidence type="ECO:0000256" key="2">
    <source>
        <dbReference type="ARBA" id="ARBA00023295"/>
    </source>
</evidence>
<sequence>MKHLRFLRGAVTLAATLLVAGTASAQQAGGRWSVERAAAWERQTGWMAGSNYAPATAINQLEMWQAETWDPATIDRELGLAEGIGFTTMRVFLHDLPYRQDPEGFLKRVDEFLTIAQRHRIRPMLVLFDAVWDPFPHAGPQRAPVPGLHNSGWVQSPGAEIVRDSMRHGEMEPYVKGVIGRFRDDPRVLAWDLFNEPDNVNGGSWGAFEPDNKPQMVLALLRRTFGWAREINPSQPLTAAPWKGDWVEPGQAAPITTYMLENSDIISFHSYENLEGVRRVVNALKRYNRPIVCTEYMARPRGSTFEAIMPYFKEQGIDAVNWGFVSGKSQTIYPWDSWEKRYAAEPPVWFHDIFRTDGTPYRQSEVDFIRTLTGRR</sequence>
<evidence type="ECO:0000259" key="5">
    <source>
        <dbReference type="Pfam" id="PF00150"/>
    </source>
</evidence>
<protein>
    <recommendedName>
        <fullName evidence="5">Glycoside hydrolase family 5 domain-containing protein</fullName>
    </recommendedName>
</protein>
<dbReference type="GO" id="GO:0004553">
    <property type="term" value="F:hydrolase activity, hydrolyzing O-glycosyl compounds"/>
    <property type="evidence" value="ECO:0007669"/>
    <property type="project" value="InterPro"/>
</dbReference>
<dbReference type="SUPFAM" id="SSF51445">
    <property type="entry name" value="(Trans)glycosidases"/>
    <property type="match status" value="1"/>
</dbReference>
<keyword evidence="7" id="KW-1185">Reference proteome</keyword>
<name>A0A841GZB6_9BACT</name>
<keyword evidence="1 3" id="KW-0378">Hydrolase</keyword>
<dbReference type="Gene3D" id="3.20.20.80">
    <property type="entry name" value="Glycosidases"/>
    <property type="match status" value="1"/>
</dbReference>
<proteinExistence type="inferred from homology"/>
<dbReference type="EMBL" id="JACHIA010000007">
    <property type="protein sequence ID" value="MBB6071141.1"/>
    <property type="molecule type" value="Genomic_DNA"/>
</dbReference>
<comment type="caution">
    <text evidence="6">The sequence shown here is derived from an EMBL/GenBank/DDBJ whole genome shotgun (WGS) entry which is preliminary data.</text>
</comment>
<feature type="signal peptide" evidence="4">
    <location>
        <begin position="1"/>
        <end position="25"/>
    </location>
</feature>
<evidence type="ECO:0000256" key="1">
    <source>
        <dbReference type="ARBA" id="ARBA00022801"/>
    </source>
</evidence>
<gene>
    <name evidence="6" type="ORF">HNQ61_002765</name>
</gene>
<organism evidence="6 7">
    <name type="scientific">Longimicrobium terrae</name>
    <dbReference type="NCBI Taxonomy" id="1639882"/>
    <lineage>
        <taxon>Bacteria</taxon>
        <taxon>Pseudomonadati</taxon>
        <taxon>Gemmatimonadota</taxon>
        <taxon>Longimicrobiia</taxon>
        <taxon>Longimicrobiales</taxon>
        <taxon>Longimicrobiaceae</taxon>
        <taxon>Longimicrobium</taxon>
    </lineage>
</organism>
<dbReference type="PROSITE" id="PS00659">
    <property type="entry name" value="GLYCOSYL_HYDROL_F5"/>
    <property type="match status" value="1"/>
</dbReference>